<dbReference type="GO" id="GO:0005829">
    <property type="term" value="C:cytosol"/>
    <property type="evidence" value="ECO:0007669"/>
    <property type="project" value="UniProtKB-ARBA"/>
</dbReference>
<evidence type="ECO:0000256" key="1">
    <source>
        <dbReference type="ARBA" id="ARBA00023002"/>
    </source>
</evidence>
<dbReference type="PANTHER" id="PTHR43364:SF4">
    <property type="entry name" value="NAD(P)-LINKED OXIDOREDUCTASE SUPERFAMILY PROTEIN"/>
    <property type="match status" value="1"/>
</dbReference>
<dbReference type="AlphaFoldDB" id="A0A4Q7J2H6"/>
<dbReference type="Pfam" id="PF00248">
    <property type="entry name" value="Aldo_ket_red"/>
    <property type="match status" value="1"/>
</dbReference>
<evidence type="ECO:0000259" key="2">
    <source>
        <dbReference type="Pfam" id="PF00248"/>
    </source>
</evidence>
<dbReference type="EMBL" id="SFCC01000015">
    <property type="protein sequence ID" value="RZQ60792.1"/>
    <property type="molecule type" value="Genomic_DNA"/>
</dbReference>
<name>A0A4Q7J2H6_9PSEU</name>
<reference evidence="3 4" key="1">
    <citation type="submission" date="2019-02" db="EMBL/GenBank/DDBJ databases">
        <title>Draft genome sequence of Amycolatopsis sp. 8-3EHSu isolated from roots of Suaeda maritima.</title>
        <authorList>
            <person name="Duangmal K."/>
            <person name="Chantavorakit T."/>
        </authorList>
    </citation>
    <scope>NUCLEOTIDE SEQUENCE [LARGE SCALE GENOMIC DNA]</scope>
    <source>
        <strain evidence="3 4">8-3EHSu</strain>
    </source>
</reference>
<sequence length="324" mass="35286">MRTTILGRSGLNVSRIAFGTWQLGGDWGSFDEDAAVKAIQHARELGVNFFDTAQAYGFGRSEALLGRALREELKRDRDSVVIATKGGVKPGEERSRDARRDFLRSGVEESLRHLELDHIDLYQVHWPDADTPAEETAGALQELVDEGKIRHAGVSNYNTEQLAAFDRTRPVETLQPPYHLFRRAIETDPLPYCREHDIGVLVYSPLGSGLLTGALTPDSTFEPGDWRSEATAFKGESLRRNLAVVDELKAFAADRGATVSQLAIAWTLAQDGVHVAIVGARKARNIEDSLAAADLDLSADDLAEIDRITAAGVQVDGASPEGIA</sequence>
<dbReference type="OrthoDB" id="9768793at2"/>
<comment type="caution">
    <text evidence="3">The sequence shown here is derived from an EMBL/GenBank/DDBJ whole genome shotgun (WGS) entry which is preliminary data.</text>
</comment>
<dbReference type="RefSeq" id="WP_130478365.1">
    <property type="nucleotide sequence ID" value="NZ_SFCC01000015.1"/>
</dbReference>
<dbReference type="InterPro" id="IPR023210">
    <property type="entry name" value="NADP_OxRdtase_dom"/>
</dbReference>
<dbReference type="InterPro" id="IPR050523">
    <property type="entry name" value="AKR_Detox_Biosynth"/>
</dbReference>
<dbReference type="Proteomes" id="UP000292003">
    <property type="component" value="Unassembled WGS sequence"/>
</dbReference>
<dbReference type="GO" id="GO:0016491">
    <property type="term" value="F:oxidoreductase activity"/>
    <property type="evidence" value="ECO:0007669"/>
    <property type="project" value="UniProtKB-KW"/>
</dbReference>
<proteinExistence type="predicted"/>
<dbReference type="SUPFAM" id="SSF51430">
    <property type="entry name" value="NAD(P)-linked oxidoreductase"/>
    <property type="match status" value="1"/>
</dbReference>
<evidence type="ECO:0000313" key="3">
    <source>
        <dbReference type="EMBL" id="RZQ60792.1"/>
    </source>
</evidence>
<keyword evidence="4" id="KW-1185">Reference proteome</keyword>
<feature type="domain" description="NADP-dependent oxidoreductase" evidence="2">
    <location>
        <begin position="15"/>
        <end position="308"/>
    </location>
</feature>
<keyword evidence="1" id="KW-0560">Oxidoreductase</keyword>
<dbReference type="CDD" id="cd19084">
    <property type="entry name" value="AKR_AKR11B1-like"/>
    <property type="match status" value="1"/>
</dbReference>
<protein>
    <submittedName>
        <fullName evidence="3">Aldo/keto reductase</fullName>
    </submittedName>
</protein>
<dbReference type="FunFam" id="3.20.20.100:FF:000004">
    <property type="entry name" value="Oxidoreductase, aldo/keto reductase"/>
    <property type="match status" value="1"/>
</dbReference>
<dbReference type="PANTHER" id="PTHR43364">
    <property type="entry name" value="NADH-SPECIFIC METHYLGLYOXAL REDUCTASE-RELATED"/>
    <property type="match status" value="1"/>
</dbReference>
<evidence type="ECO:0000313" key="4">
    <source>
        <dbReference type="Proteomes" id="UP000292003"/>
    </source>
</evidence>
<gene>
    <name evidence="3" type="ORF">EWH70_27190</name>
</gene>
<dbReference type="Gene3D" id="3.20.20.100">
    <property type="entry name" value="NADP-dependent oxidoreductase domain"/>
    <property type="match status" value="1"/>
</dbReference>
<accession>A0A4Q7J2H6</accession>
<organism evidence="3 4">
    <name type="scientific">Amycolatopsis suaedae</name>
    <dbReference type="NCBI Taxonomy" id="2510978"/>
    <lineage>
        <taxon>Bacteria</taxon>
        <taxon>Bacillati</taxon>
        <taxon>Actinomycetota</taxon>
        <taxon>Actinomycetes</taxon>
        <taxon>Pseudonocardiales</taxon>
        <taxon>Pseudonocardiaceae</taxon>
        <taxon>Amycolatopsis</taxon>
    </lineage>
</organism>
<dbReference type="InterPro" id="IPR036812">
    <property type="entry name" value="NAD(P)_OxRdtase_dom_sf"/>
</dbReference>